<dbReference type="InterPro" id="IPR000917">
    <property type="entry name" value="Sulfatase_N"/>
</dbReference>
<gene>
    <name evidence="3" type="ORF">D9O36_17565</name>
</gene>
<accession>A0A7X2ZWI2</accession>
<dbReference type="InterPro" id="IPR037524">
    <property type="entry name" value="PA14/GLEYA"/>
</dbReference>
<keyword evidence="1" id="KW-0732">Signal</keyword>
<dbReference type="PANTHER" id="PTHR43751">
    <property type="entry name" value="SULFATASE"/>
    <property type="match status" value="1"/>
</dbReference>
<dbReference type="PROSITE" id="PS51257">
    <property type="entry name" value="PROKAR_LIPOPROTEIN"/>
    <property type="match status" value="1"/>
</dbReference>
<dbReference type="CDD" id="cd16145">
    <property type="entry name" value="ARS_like"/>
    <property type="match status" value="1"/>
</dbReference>
<evidence type="ECO:0000313" key="4">
    <source>
        <dbReference type="Proteomes" id="UP000540519"/>
    </source>
</evidence>
<dbReference type="Gene3D" id="3.90.182.10">
    <property type="entry name" value="Toxin - Anthrax Protective Antigen,domain 1"/>
    <property type="match status" value="1"/>
</dbReference>
<dbReference type="Proteomes" id="UP000540519">
    <property type="component" value="Unassembled WGS sequence"/>
</dbReference>
<dbReference type="EMBL" id="RCNR01000047">
    <property type="protein sequence ID" value="MUH37661.1"/>
    <property type="molecule type" value="Genomic_DNA"/>
</dbReference>
<dbReference type="SUPFAM" id="SSF53649">
    <property type="entry name" value="Alkaline phosphatase-like"/>
    <property type="match status" value="1"/>
</dbReference>
<feature type="signal peptide" evidence="1">
    <location>
        <begin position="1"/>
        <end position="26"/>
    </location>
</feature>
<dbReference type="InterPro" id="IPR052701">
    <property type="entry name" value="GAG_Ulvan_Degrading_Sulfatases"/>
</dbReference>
<dbReference type="AlphaFoldDB" id="A0A7X2ZWI2"/>
<evidence type="ECO:0000313" key="3">
    <source>
        <dbReference type="EMBL" id="MUH37661.1"/>
    </source>
</evidence>
<organism evidence="3 4">
    <name type="scientific">Zobellia amurskyensis</name>
    <dbReference type="NCBI Taxonomy" id="248905"/>
    <lineage>
        <taxon>Bacteria</taxon>
        <taxon>Pseudomonadati</taxon>
        <taxon>Bacteroidota</taxon>
        <taxon>Flavobacteriia</taxon>
        <taxon>Flavobacteriales</taxon>
        <taxon>Flavobacteriaceae</taxon>
        <taxon>Zobellia</taxon>
    </lineage>
</organism>
<feature type="domain" description="PA14" evidence="2">
    <location>
        <begin position="558"/>
        <end position="696"/>
    </location>
</feature>
<proteinExistence type="predicted"/>
<dbReference type="PANTHER" id="PTHR43751:SF3">
    <property type="entry name" value="SULFATASE N-TERMINAL DOMAIN-CONTAINING PROTEIN"/>
    <property type="match status" value="1"/>
</dbReference>
<keyword evidence="4" id="KW-1185">Reference proteome</keyword>
<dbReference type="RefSeq" id="WP_155600900.1">
    <property type="nucleotide sequence ID" value="NZ_RCNR01000047.1"/>
</dbReference>
<dbReference type="Pfam" id="PF07691">
    <property type="entry name" value="PA14"/>
    <property type="match status" value="1"/>
</dbReference>
<reference evidence="3 4" key="1">
    <citation type="journal article" date="2019" name="Mar. Drugs">
        <title>Comparative Genomics and CAZyme Genome Repertoires of Marine Zobellia amurskyensis KMM 3526(T) and Zobellia laminariae KMM 3676(T).</title>
        <authorList>
            <person name="Chernysheva N."/>
            <person name="Bystritskaya E."/>
            <person name="Stenkova A."/>
            <person name="Golovkin I."/>
            <person name="Nedashkovskaya O."/>
            <person name="Isaeva M."/>
        </authorList>
    </citation>
    <scope>NUCLEOTIDE SEQUENCE [LARGE SCALE GENOMIC DNA]</scope>
    <source>
        <strain evidence="3 4">KMM 3526</strain>
    </source>
</reference>
<dbReference type="InterPro" id="IPR011658">
    <property type="entry name" value="PA14_dom"/>
</dbReference>
<dbReference type="Gene3D" id="3.40.720.10">
    <property type="entry name" value="Alkaline Phosphatase, subunit A"/>
    <property type="match status" value="1"/>
</dbReference>
<dbReference type="SMART" id="SM00758">
    <property type="entry name" value="PA14"/>
    <property type="match status" value="1"/>
</dbReference>
<comment type="caution">
    <text evidence="3">The sequence shown here is derived from an EMBL/GenBank/DDBJ whole genome shotgun (WGS) entry which is preliminary data.</text>
</comment>
<dbReference type="PROSITE" id="PS51820">
    <property type="entry name" value="PA14"/>
    <property type="match status" value="1"/>
</dbReference>
<name>A0A7X2ZWI2_9FLAO</name>
<dbReference type="Pfam" id="PF00884">
    <property type="entry name" value="Sulfatase"/>
    <property type="match status" value="1"/>
</dbReference>
<dbReference type="InterPro" id="IPR017850">
    <property type="entry name" value="Alkaline_phosphatase_core_sf"/>
</dbReference>
<feature type="chain" id="PRO_5030702988" evidence="1">
    <location>
        <begin position="27"/>
        <end position="699"/>
    </location>
</feature>
<dbReference type="SUPFAM" id="SSF56988">
    <property type="entry name" value="Anthrax protective antigen"/>
    <property type="match status" value="1"/>
</dbReference>
<dbReference type="OrthoDB" id="9766107at2"/>
<protein>
    <submittedName>
        <fullName evidence="3">Sulfatase</fullName>
    </submittedName>
</protein>
<sequence>MKHFNKLRSITSLGILVIIASCNLTAQTTVDATSDTYQKPNIIFILTDDLGYGDLGVFFQKQRADKEGKHSPQEFTPNLDRMANEGALLPQHYSAAPVCAPSRASLLLGQSQGHANIRDNQFDKALAYNHTLGSVLQGANYKTAAIGKWGLQGKGKAPNWPSHPLNQGFDYYLGYMRHGDGHEHYPKEGIYRGTKEVYENRTNITPDLDKCYTADLWTAAAKKWIVEHKEGEEKDKPFFMYLAYDTPHAVLELPTQAYPEGGGLNGGLQWLGEPGKMINTASGEVDSWIHPDYADATYIPQNGKKPVPWTDVYKRYATDTRRIDSAVGDILQLLKDLKIDDNTLVIFTSDNGPSVESYLKDQPIVPTFFGSYGPFTGIKRDCWEGGLRMPTIARWPEAIKPGTVVSSPSISYDWMPTFSEMAGLPVPAVSNGTSLLPSLTGKGKQSPSTIYVEYFEGGKTPGYDDFSADLKSRRRNQMQMIRKGDYVGVRYDIQSGKDDFEIYNVIDDMSQSANLAGSADFSALQEEMKANVLQRRMPNPTAVRPYDQALVPAVVVKDLEKGITWKSYEGKFRWVPSVASLTPIGTGVTAHMNPKIQTSENTSILYFEGYIEVPADGDYTFYLRANSGGVLRIHESTVIDADYGYIKNSNMCGQYKLKAGTHPIQLYLRNGKKGNPQFNLEWSGPTFGKEPISELVLFH</sequence>
<evidence type="ECO:0000256" key="1">
    <source>
        <dbReference type="SAM" id="SignalP"/>
    </source>
</evidence>
<evidence type="ECO:0000259" key="2">
    <source>
        <dbReference type="PROSITE" id="PS51820"/>
    </source>
</evidence>